<dbReference type="RefSeq" id="XP_007681178.1">
    <property type="nucleotide sequence ID" value="XM_007682988.1"/>
</dbReference>
<evidence type="ECO:0000313" key="2">
    <source>
        <dbReference type="Proteomes" id="UP000011761"/>
    </source>
</evidence>
<reference evidence="1 2" key="1">
    <citation type="journal article" date="2012" name="PLoS Pathog.">
        <title>Diverse lifestyles and strategies of plant pathogenesis encoded in the genomes of eighteen Dothideomycetes fungi.</title>
        <authorList>
            <person name="Ohm R.A."/>
            <person name="Feau N."/>
            <person name="Henrissat B."/>
            <person name="Schoch C.L."/>
            <person name="Horwitz B.A."/>
            <person name="Barry K.W."/>
            <person name="Condon B.J."/>
            <person name="Copeland A.C."/>
            <person name="Dhillon B."/>
            <person name="Glaser F."/>
            <person name="Hesse C.N."/>
            <person name="Kosti I."/>
            <person name="LaButti K."/>
            <person name="Lindquist E.A."/>
            <person name="Lucas S."/>
            <person name="Salamov A.A."/>
            <person name="Bradshaw R.E."/>
            <person name="Ciuffetti L."/>
            <person name="Hamelin R.C."/>
            <person name="Kema G.H.J."/>
            <person name="Lawrence C."/>
            <person name="Scott J.A."/>
            <person name="Spatafora J.W."/>
            <person name="Turgeon B.G."/>
            <person name="de Wit P.J.G.M."/>
            <person name="Zhong S."/>
            <person name="Goodwin S.B."/>
            <person name="Grigoriev I.V."/>
        </authorList>
    </citation>
    <scope>NUCLEOTIDE SEQUENCE [LARGE SCALE GENOMIC DNA]</scope>
    <source>
        <strain evidence="1 2">UAMH 10762</strain>
    </source>
</reference>
<dbReference type="EMBL" id="KB445563">
    <property type="protein sequence ID" value="EMC91701.1"/>
    <property type="molecule type" value="Genomic_DNA"/>
</dbReference>
<gene>
    <name evidence="1" type="ORF">BAUCODRAFT_126699</name>
</gene>
<dbReference type="GeneID" id="19108078"/>
<dbReference type="HOGENOM" id="CLU_2359377_0_0_1"/>
<protein>
    <submittedName>
        <fullName evidence="1">Uncharacterized protein</fullName>
    </submittedName>
</protein>
<sequence>MSRKAGTPAKRTNTKNIEFQLANAGLTCIQARSSTGRKTQGTLHSFRSWVWRKLTYLHDSCKHTHVQRASAYGTIAVTYGSHETSSSHRHQEEAYG</sequence>
<keyword evidence="2" id="KW-1185">Reference proteome</keyword>
<accession>M2M510</accession>
<dbReference type="KEGG" id="bcom:BAUCODRAFT_126699"/>
<proteinExistence type="predicted"/>
<evidence type="ECO:0000313" key="1">
    <source>
        <dbReference type="EMBL" id="EMC91701.1"/>
    </source>
</evidence>
<organism evidence="1 2">
    <name type="scientific">Baudoinia panamericana (strain UAMH 10762)</name>
    <name type="common">Angels' share fungus</name>
    <name type="synonym">Baudoinia compniacensis (strain UAMH 10762)</name>
    <dbReference type="NCBI Taxonomy" id="717646"/>
    <lineage>
        <taxon>Eukaryota</taxon>
        <taxon>Fungi</taxon>
        <taxon>Dikarya</taxon>
        <taxon>Ascomycota</taxon>
        <taxon>Pezizomycotina</taxon>
        <taxon>Dothideomycetes</taxon>
        <taxon>Dothideomycetidae</taxon>
        <taxon>Mycosphaerellales</taxon>
        <taxon>Teratosphaeriaceae</taxon>
        <taxon>Baudoinia</taxon>
    </lineage>
</organism>
<name>M2M510_BAUPA</name>
<dbReference type="Proteomes" id="UP000011761">
    <property type="component" value="Unassembled WGS sequence"/>
</dbReference>
<dbReference type="AlphaFoldDB" id="M2M510"/>